<dbReference type="GO" id="GO:0071949">
    <property type="term" value="F:FAD binding"/>
    <property type="evidence" value="ECO:0007669"/>
    <property type="project" value="InterPro"/>
</dbReference>
<comment type="caution">
    <text evidence="6">The sequence shown here is derived from an EMBL/GenBank/DDBJ whole genome shotgun (WGS) entry which is preliminary data.</text>
</comment>
<accession>A0A5J5F4U2</accession>
<dbReference type="GO" id="GO:0004497">
    <property type="term" value="F:monooxygenase activity"/>
    <property type="evidence" value="ECO:0007669"/>
    <property type="project" value="UniProtKB-KW"/>
</dbReference>
<evidence type="ECO:0000259" key="5">
    <source>
        <dbReference type="Pfam" id="PF01494"/>
    </source>
</evidence>
<dbReference type="InParanoid" id="A0A5J5F4U2"/>
<evidence type="ECO:0000313" key="7">
    <source>
        <dbReference type="Proteomes" id="UP000326924"/>
    </source>
</evidence>
<evidence type="ECO:0000256" key="2">
    <source>
        <dbReference type="ARBA" id="ARBA00022827"/>
    </source>
</evidence>
<name>A0A5J5F4U2_9PEZI</name>
<dbReference type="Pfam" id="PF01494">
    <property type="entry name" value="FAD_binding_3"/>
    <property type="match status" value="1"/>
</dbReference>
<sequence length="172" mass="18718">MSSAPSIATIGAGPGGLTLARLLHVNALMNQRNGDGTIRSYALEKLIAGYYADWDESLKDLIRLCDDHMIPRKPWMLPVGIRWAPRPGVTLVGDAAYAMGPFAGVGVHLAMEDALELTAALVARQNDLTEPVALAADLEEYEMPVFIRAQKNAQKTGRGFSPQMRPRNTWSS</sequence>
<keyword evidence="1" id="KW-0285">Flavoprotein</keyword>
<evidence type="ECO:0000256" key="1">
    <source>
        <dbReference type="ARBA" id="ARBA00022630"/>
    </source>
</evidence>
<gene>
    <name evidence="6" type="ORF">FN846DRAFT_917035</name>
</gene>
<evidence type="ECO:0000256" key="3">
    <source>
        <dbReference type="ARBA" id="ARBA00023002"/>
    </source>
</evidence>
<dbReference type="InterPro" id="IPR002938">
    <property type="entry name" value="FAD-bd"/>
</dbReference>
<dbReference type="PANTHER" id="PTHR46972:SF1">
    <property type="entry name" value="FAD DEPENDENT OXIDOREDUCTASE DOMAIN-CONTAINING PROTEIN"/>
    <property type="match status" value="1"/>
</dbReference>
<keyword evidence="4" id="KW-0503">Monooxygenase</keyword>
<dbReference type="PANTHER" id="PTHR46972">
    <property type="entry name" value="MONOOXYGENASE ASQM-RELATED"/>
    <property type="match status" value="1"/>
</dbReference>
<protein>
    <recommendedName>
        <fullName evidence="5">FAD-binding domain-containing protein</fullName>
    </recommendedName>
</protein>
<feature type="domain" description="FAD-binding" evidence="5">
    <location>
        <begin position="89"/>
        <end position="124"/>
    </location>
</feature>
<reference evidence="6 7" key="1">
    <citation type="submission" date="2019-09" db="EMBL/GenBank/DDBJ databases">
        <title>Draft genome of the ectomycorrhizal ascomycete Sphaerosporella brunnea.</title>
        <authorList>
            <consortium name="DOE Joint Genome Institute"/>
            <person name="Benucci G.M."/>
            <person name="Marozzi G."/>
            <person name="Antonielli L."/>
            <person name="Sanchez S."/>
            <person name="Marco P."/>
            <person name="Wang X."/>
            <person name="Falini L.B."/>
            <person name="Barry K."/>
            <person name="Haridas S."/>
            <person name="Lipzen A."/>
            <person name="Labutti K."/>
            <person name="Grigoriev I.V."/>
            <person name="Murat C."/>
            <person name="Martin F."/>
            <person name="Albertini E."/>
            <person name="Donnini D."/>
            <person name="Bonito G."/>
        </authorList>
    </citation>
    <scope>NUCLEOTIDE SEQUENCE [LARGE SCALE GENOMIC DNA]</scope>
    <source>
        <strain evidence="6 7">Sb_GMNB300</strain>
    </source>
</reference>
<evidence type="ECO:0000313" key="6">
    <source>
        <dbReference type="EMBL" id="KAA8911528.1"/>
    </source>
</evidence>
<dbReference type="Gene3D" id="3.50.50.60">
    <property type="entry name" value="FAD/NAD(P)-binding domain"/>
    <property type="match status" value="1"/>
</dbReference>
<dbReference type="InterPro" id="IPR036188">
    <property type="entry name" value="FAD/NAD-bd_sf"/>
</dbReference>
<dbReference type="Proteomes" id="UP000326924">
    <property type="component" value="Unassembled WGS sequence"/>
</dbReference>
<dbReference type="OrthoDB" id="655030at2759"/>
<dbReference type="SUPFAM" id="SSF51905">
    <property type="entry name" value="FAD/NAD(P)-binding domain"/>
    <property type="match status" value="1"/>
</dbReference>
<keyword evidence="7" id="KW-1185">Reference proteome</keyword>
<proteinExistence type="predicted"/>
<evidence type="ECO:0000256" key="4">
    <source>
        <dbReference type="ARBA" id="ARBA00023033"/>
    </source>
</evidence>
<dbReference type="EMBL" id="VXIS01000034">
    <property type="protein sequence ID" value="KAA8911528.1"/>
    <property type="molecule type" value="Genomic_DNA"/>
</dbReference>
<keyword evidence="3" id="KW-0560">Oxidoreductase</keyword>
<dbReference type="AlphaFoldDB" id="A0A5J5F4U2"/>
<keyword evidence="2" id="KW-0274">FAD</keyword>
<organism evidence="6 7">
    <name type="scientific">Sphaerosporella brunnea</name>
    <dbReference type="NCBI Taxonomy" id="1250544"/>
    <lineage>
        <taxon>Eukaryota</taxon>
        <taxon>Fungi</taxon>
        <taxon>Dikarya</taxon>
        <taxon>Ascomycota</taxon>
        <taxon>Pezizomycotina</taxon>
        <taxon>Pezizomycetes</taxon>
        <taxon>Pezizales</taxon>
        <taxon>Pyronemataceae</taxon>
        <taxon>Sphaerosporella</taxon>
    </lineage>
</organism>